<dbReference type="NCBIfam" id="TIGR00369">
    <property type="entry name" value="unchar_dom_1"/>
    <property type="match status" value="1"/>
</dbReference>
<gene>
    <name evidence="4" type="ORF">XH94_29685</name>
</gene>
<dbReference type="Gene3D" id="3.10.129.10">
    <property type="entry name" value="Hotdog Thioesterase"/>
    <property type="match status" value="2"/>
</dbReference>
<evidence type="ECO:0000259" key="2">
    <source>
        <dbReference type="Pfam" id="PF03061"/>
    </source>
</evidence>
<dbReference type="Pfam" id="PF03061">
    <property type="entry name" value="4HBT"/>
    <property type="match status" value="1"/>
</dbReference>
<comment type="caution">
    <text evidence="4">The sequence shown here is derived from an EMBL/GenBank/DDBJ whole genome shotgun (WGS) entry which is preliminary data.</text>
</comment>
<accession>A0A4Q0SB30</accession>
<evidence type="ECO:0000256" key="1">
    <source>
        <dbReference type="ARBA" id="ARBA00022801"/>
    </source>
</evidence>
<evidence type="ECO:0000259" key="3">
    <source>
        <dbReference type="Pfam" id="PF13622"/>
    </source>
</evidence>
<dbReference type="AlphaFoldDB" id="A0A4Q0SB30"/>
<dbReference type="RefSeq" id="WP_128946799.1">
    <property type="nucleotide sequence ID" value="NZ_LBJM01000082.1"/>
</dbReference>
<dbReference type="EMBL" id="LBJM01000082">
    <property type="protein sequence ID" value="RXH33648.1"/>
    <property type="molecule type" value="Genomic_DNA"/>
</dbReference>
<dbReference type="GO" id="GO:0016289">
    <property type="term" value="F:acyl-CoA hydrolase activity"/>
    <property type="evidence" value="ECO:0007669"/>
    <property type="project" value="UniProtKB-ARBA"/>
</dbReference>
<dbReference type="InterPro" id="IPR049449">
    <property type="entry name" value="TesB_ACOT8-like_N"/>
</dbReference>
<keyword evidence="1" id="KW-0378">Hydrolase</keyword>
<dbReference type="InterPro" id="IPR003736">
    <property type="entry name" value="PAAI_dom"/>
</dbReference>
<proteinExistence type="predicted"/>
<dbReference type="CDD" id="cd03443">
    <property type="entry name" value="PaaI_thioesterase"/>
    <property type="match status" value="2"/>
</dbReference>
<dbReference type="SUPFAM" id="SSF54637">
    <property type="entry name" value="Thioesterase/thiol ester dehydrase-isomerase"/>
    <property type="match status" value="2"/>
</dbReference>
<evidence type="ECO:0000313" key="5">
    <source>
        <dbReference type="Proteomes" id="UP000290565"/>
    </source>
</evidence>
<feature type="domain" description="Acyl-CoA thioesterase-like N-terminal HotDog" evidence="3">
    <location>
        <begin position="210"/>
        <end position="292"/>
    </location>
</feature>
<reference evidence="4 5" key="1">
    <citation type="submission" date="2015-04" db="EMBL/GenBank/DDBJ databases">
        <title>Comparative genomics of rhizobia nodulating Arachis hypogaea in China.</title>
        <authorList>
            <person name="Li Y."/>
        </authorList>
    </citation>
    <scope>NUCLEOTIDE SEQUENCE [LARGE SCALE GENOMIC DNA]</scope>
    <source>
        <strain evidence="4 5">CCBAU 51787</strain>
    </source>
</reference>
<dbReference type="FunFam" id="3.10.129.10:FF:000154">
    <property type="entry name" value="PaaI family thioesterase"/>
    <property type="match status" value="1"/>
</dbReference>
<name>A0A4Q0SB30_9BRAD</name>
<dbReference type="Proteomes" id="UP000290565">
    <property type="component" value="Unassembled WGS sequence"/>
</dbReference>
<dbReference type="PANTHER" id="PTHR43240:SF7">
    <property type="entry name" value="BLR7284 PROTEIN"/>
    <property type="match status" value="1"/>
</dbReference>
<sequence length="308" mass="33021">MSAIPTTTLPFEELAEAIQGRRSDYGHISGLQLARFAPGEAWSSLPYRPVFVGDTETGVLHGGVVTAMLDESCGMAVQLALDGTRAIATLDLRIDYQKPATPGLDIKAHSVCYRTTRSIAFVRSTAYQESEDDPVATATACFMIGANRTNMLADRRMDARSIPTLEAPEDPAGPFANSPFARCLGIRVNDDGTLTMPFSPKIIGNPILPAIHGGMTGAFLETTAIVGVARELGTAAPPKPIGLTVNYLRSGRALDTFANVSIVKQGRRIVAFEARAWQDDSNKPIATAFGHFMLRPTPGSDEESAYFT</sequence>
<dbReference type="PANTHER" id="PTHR43240">
    <property type="entry name" value="1,4-DIHYDROXY-2-NAPHTHOYL-COA THIOESTERASE 1"/>
    <property type="match status" value="1"/>
</dbReference>
<feature type="domain" description="Thioesterase" evidence="2">
    <location>
        <begin position="58"/>
        <end position="132"/>
    </location>
</feature>
<protein>
    <submittedName>
        <fullName evidence="4">Phenylacetic acid degradation protein</fullName>
    </submittedName>
</protein>
<evidence type="ECO:0000313" key="4">
    <source>
        <dbReference type="EMBL" id="RXH33648.1"/>
    </source>
</evidence>
<organism evidence="4 5">
    <name type="scientific">Bradyrhizobium zhanjiangense</name>
    <dbReference type="NCBI Taxonomy" id="1325107"/>
    <lineage>
        <taxon>Bacteria</taxon>
        <taxon>Pseudomonadati</taxon>
        <taxon>Pseudomonadota</taxon>
        <taxon>Alphaproteobacteria</taxon>
        <taxon>Hyphomicrobiales</taxon>
        <taxon>Nitrobacteraceae</taxon>
        <taxon>Bradyrhizobium</taxon>
    </lineage>
</organism>
<dbReference type="InterPro" id="IPR029069">
    <property type="entry name" value="HotDog_dom_sf"/>
</dbReference>
<dbReference type="InterPro" id="IPR006683">
    <property type="entry name" value="Thioestr_dom"/>
</dbReference>
<dbReference type="Pfam" id="PF13622">
    <property type="entry name" value="4HBT_3"/>
    <property type="match status" value="1"/>
</dbReference>